<organism evidence="2 3">
    <name type="scientific">Elsinoe batatas</name>
    <dbReference type="NCBI Taxonomy" id="2601811"/>
    <lineage>
        <taxon>Eukaryota</taxon>
        <taxon>Fungi</taxon>
        <taxon>Dikarya</taxon>
        <taxon>Ascomycota</taxon>
        <taxon>Pezizomycotina</taxon>
        <taxon>Dothideomycetes</taxon>
        <taxon>Dothideomycetidae</taxon>
        <taxon>Myriangiales</taxon>
        <taxon>Elsinoaceae</taxon>
        <taxon>Elsinoe</taxon>
    </lineage>
</organism>
<feature type="compositionally biased region" description="Low complexity" evidence="1">
    <location>
        <begin position="1320"/>
        <end position="1336"/>
    </location>
</feature>
<feature type="compositionally biased region" description="Basic and acidic residues" evidence="1">
    <location>
        <begin position="703"/>
        <end position="715"/>
    </location>
</feature>
<feature type="compositionally biased region" description="Polar residues" evidence="1">
    <location>
        <begin position="212"/>
        <end position="232"/>
    </location>
</feature>
<feature type="compositionally biased region" description="Basic and acidic residues" evidence="1">
    <location>
        <begin position="743"/>
        <end position="785"/>
    </location>
</feature>
<feature type="compositionally biased region" description="Basic and acidic residues" evidence="1">
    <location>
        <begin position="916"/>
        <end position="928"/>
    </location>
</feature>
<feature type="region of interest" description="Disordered" evidence="1">
    <location>
        <begin position="1479"/>
        <end position="1594"/>
    </location>
</feature>
<feature type="compositionally biased region" description="Low complexity" evidence="1">
    <location>
        <begin position="1526"/>
        <end position="1551"/>
    </location>
</feature>
<feature type="compositionally biased region" description="Polar residues" evidence="1">
    <location>
        <begin position="936"/>
        <end position="963"/>
    </location>
</feature>
<dbReference type="EMBL" id="JAESVG020000010">
    <property type="protein sequence ID" value="KAG8623475.1"/>
    <property type="molecule type" value="Genomic_DNA"/>
</dbReference>
<feature type="compositionally biased region" description="Low complexity" evidence="1">
    <location>
        <begin position="1768"/>
        <end position="1782"/>
    </location>
</feature>
<feature type="region of interest" description="Disordered" evidence="1">
    <location>
        <begin position="1134"/>
        <end position="1156"/>
    </location>
</feature>
<feature type="compositionally biased region" description="Polar residues" evidence="1">
    <location>
        <begin position="346"/>
        <end position="355"/>
    </location>
</feature>
<feature type="region of interest" description="Disordered" evidence="1">
    <location>
        <begin position="1624"/>
        <end position="1727"/>
    </location>
</feature>
<reference evidence="2" key="1">
    <citation type="submission" date="2021-07" db="EMBL/GenBank/DDBJ databases">
        <title>Elsinoe batatas strain:CRI-CJ2 Genome sequencing and assembly.</title>
        <authorList>
            <person name="Huang L."/>
        </authorList>
    </citation>
    <scope>NUCLEOTIDE SEQUENCE</scope>
    <source>
        <strain evidence="2">CRI-CJ2</strain>
    </source>
</reference>
<evidence type="ECO:0000313" key="2">
    <source>
        <dbReference type="EMBL" id="KAG8623475.1"/>
    </source>
</evidence>
<feature type="compositionally biased region" description="Acidic residues" evidence="1">
    <location>
        <begin position="1282"/>
        <end position="1292"/>
    </location>
</feature>
<feature type="compositionally biased region" description="Basic and acidic residues" evidence="1">
    <location>
        <begin position="233"/>
        <end position="249"/>
    </location>
</feature>
<dbReference type="Proteomes" id="UP000809789">
    <property type="component" value="Unassembled WGS sequence"/>
</dbReference>
<feature type="compositionally biased region" description="Polar residues" evidence="1">
    <location>
        <begin position="1496"/>
        <end position="1518"/>
    </location>
</feature>
<feature type="compositionally biased region" description="Basic and acidic residues" evidence="1">
    <location>
        <begin position="1022"/>
        <end position="1031"/>
    </location>
</feature>
<protein>
    <submittedName>
        <fullName evidence="2">Uncharacterized protein</fullName>
    </submittedName>
</protein>
<feature type="compositionally biased region" description="Polar residues" evidence="1">
    <location>
        <begin position="801"/>
        <end position="812"/>
    </location>
</feature>
<proteinExistence type="predicted"/>
<feature type="compositionally biased region" description="Basic and acidic residues" evidence="1">
    <location>
        <begin position="1675"/>
        <end position="1707"/>
    </location>
</feature>
<evidence type="ECO:0000256" key="1">
    <source>
        <dbReference type="SAM" id="MobiDB-lite"/>
    </source>
</evidence>
<name>A0A8K0P9I8_9PEZI</name>
<dbReference type="OrthoDB" id="5428259at2759"/>
<feature type="compositionally biased region" description="Polar residues" evidence="1">
    <location>
        <begin position="1199"/>
        <end position="1212"/>
    </location>
</feature>
<keyword evidence="3" id="KW-1185">Reference proteome</keyword>
<feature type="compositionally biased region" description="Basic residues" evidence="1">
    <location>
        <begin position="1628"/>
        <end position="1646"/>
    </location>
</feature>
<feature type="compositionally biased region" description="Polar residues" evidence="1">
    <location>
        <begin position="1348"/>
        <end position="1380"/>
    </location>
</feature>
<feature type="compositionally biased region" description="Low complexity" evidence="1">
    <location>
        <begin position="1483"/>
        <end position="1495"/>
    </location>
</feature>
<feature type="compositionally biased region" description="Acidic residues" evidence="1">
    <location>
        <begin position="1299"/>
        <end position="1309"/>
    </location>
</feature>
<sequence>MKLLFQVPPVPPPVKPVIGTFVKGETRNFVVPAKDHELLEQVAIRAKERYVQNYMEGRIAGWQVKKLTTKDGYDIDLNDAVQDVFDKHDPNDQRIVRMHLVLDSVELSMPGDSGLRLGGPKRKRTEQPSQISKRRKEDNEEVESSPPPAPLRQPRTLPQIETRQDSEGFKVPTKLRSSPPADEAIAAQQHPSGQPHPSEREELDPAQRLPETLNSTTPNRPATSAPPETNTASREHASRFESKPLTERHRMFKLPPRPGQFPAEVDTVQRDPHNGVQASRPARTTQDTSAGSITSALTAVPRRLTQANLDTMGPPADIVSPFISGLPPPDAVAPAPFDDPDELTEPGTQSQQAARPQSVDLPEDSWLPEEDQVIFAAIHDDVRVRDLQRTLPSRSKTAIRQRRKELRDEAQEHATSTSQQIRSVSEAQHNEDAAPNPPNRLTVNGTTTRPTSLEDGSWNRIDINNMRICLQRHQSFQEIRNRHFAHRLRREVFAKLQEVEQAMRDDEEAARKTAYRRQRILIEDQSGRRSTLPSEPFTQSEEDLLLAARLANAEIARVADKYFPRRPSDQVVKRASTLYHRVRGKAQNNNPAVSVTDEHVMENMDAAAWVRVQAWFSTIEVDKAEFNELRGAEIDVREQNIVQDEECKLQRQVDRAHQERFQRLMSSQEAKYLQAKRDTELRVQEDNTLKAEYAKQIKLWKQHCEQARHRGHPEPPRPPTPRPSTIGLYKELALSSPAAQRQAENREQDPVLERTEKEQTPARTRRSSDHEALRSDDWRGWDPDTQKFMGLDGMDGLSAIPRTSSDGAQPTTPKRPFTVPRPSAPVRAGPSSETRPKSDGKLTSLLSKPGRTSSAAARRHSADQNTTAVAQNLHEAPPSSKKRGKQPAAVSNAPVPREAIVEIEPVDPIRLSQFIKMDDSKVAKRSGEAADGAESDGNSSTAVLPASSNQQNANAKQRQTTLSFPLLKKGKASVVQPKRIAGPDQPVPIAGPSRSKVKKTIGVTIQGSPYHSSIPDQAFADVADRVERESLHQASSQPNIDTSPARPEAIQHSRHTSLDSSAVQLQREMKMASSTRPVSSEAHAETEMHDVQHDTGDVEYEIERRFHHTQPSSGLFAAAATVPQYGPSEDIDVIYGDVRSDGNSIPPSPQVDLQDTDKPQWWYEERATREKHDAKAKERWLAMLRVNASPNRPIEEVLNDNQPELEAQTQRPSARLQLLQLEKPDSSPAKQPRRGHAPSSVSPSQRHLPPQVPRSSIQPSPAEAKNPPGPARTQPPHTQEISSDDSESESSDEPPSSSDQDDEDSEPDQDANAAQTGFHAPSAPQGGSSSKSPSARSSDRSGPGDRPTSTSTVDGQAQPTENNPILGSAQQNINDPSTLGSLRPPFPSSGKVAALSFVGSMAPDALEFFEKLRSLEPRPTVAAELINMRVALLSQQGAAMSRKMLEDVQALEDLLSKGGSVPSDRVRDLTNNIEKTADMLHKQSSQPSPSTSQQPATKDQTDSPNGQTDPASNANDQTEPVGVSKLPVPTTSLTSQPSPSSASISSQLLPPLSQPTPSLPQLDGASDTPIPHSSPVHRHRKRRHTTAAKVENRLRRQLRLANDLERARIEAMLASRKADEMAAERKREIAKRKKEAHEQRKAKRLCGAKVSPHSSDSEITKEESEGEGGGTSSDGEWKVSQERERERRRSEALERCRGRQVSRTREREEEEEDVEGEIEREVQTMQSIEPGRMVPTVVVEEVERVLQVSKEEKVERQYRVDTARTVNGRRVSSQSKVGSSSQYRKQSMSMSRRELARG</sequence>
<evidence type="ECO:0000313" key="3">
    <source>
        <dbReference type="Proteomes" id="UP000809789"/>
    </source>
</evidence>
<feature type="region of interest" description="Disordered" evidence="1">
    <location>
        <begin position="1187"/>
        <end position="1390"/>
    </location>
</feature>
<feature type="compositionally biased region" description="Basic residues" evidence="1">
    <location>
        <begin position="1575"/>
        <end position="1586"/>
    </location>
</feature>
<feature type="region of interest" description="Disordered" evidence="1">
    <location>
        <begin position="108"/>
        <end position="290"/>
    </location>
</feature>
<feature type="compositionally biased region" description="Polar residues" evidence="1">
    <location>
        <begin position="413"/>
        <end position="427"/>
    </location>
</feature>
<gene>
    <name evidence="2" type="ORF">KVT40_008451</name>
</gene>
<feature type="compositionally biased region" description="Polar residues" evidence="1">
    <location>
        <begin position="1032"/>
        <end position="1042"/>
    </location>
</feature>
<feature type="region of interest" description="Disordered" evidence="1">
    <location>
        <begin position="394"/>
        <end position="456"/>
    </location>
</feature>
<feature type="region of interest" description="Disordered" evidence="1">
    <location>
        <begin position="1765"/>
        <end position="1798"/>
    </location>
</feature>
<feature type="region of interest" description="Disordered" evidence="1">
    <location>
        <begin position="703"/>
        <end position="1090"/>
    </location>
</feature>
<feature type="compositionally biased region" description="Polar residues" evidence="1">
    <location>
        <begin position="1003"/>
        <end position="1015"/>
    </location>
</feature>
<feature type="compositionally biased region" description="Polar residues" evidence="1">
    <location>
        <begin position="439"/>
        <end position="451"/>
    </location>
</feature>
<accession>A0A8K0P9I8</accession>
<comment type="caution">
    <text evidence="2">The sequence shown here is derived from an EMBL/GenBank/DDBJ whole genome shotgun (WGS) entry which is preliminary data.</text>
</comment>
<feature type="region of interest" description="Disordered" evidence="1">
    <location>
        <begin position="322"/>
        <end position="364"/>
    </location>
</feature>